<dbReference type="AlphaFoldDB" id="A0A0L6U0K3"/>
<evidence type="ECO:0000259" key="1">
    <source>
        <dbReference type="Pfam" id="PF00534"/>
    </source>
</evidence>
<dbReference type="CDD" id="cd03812">
    <property type="entry name" value="GT4_CapH-like"/>
    <property type="match status" value="1"/>
</dbReference>
<name>A0A0L6U0K3_9FIRM</name>
<evidence type="ECO:0008006" key="5">
    <source>
        <dbReference type="Google" id="ProtNLM"/>
    </source>
</evidence>
<sequence length="371" mass="42079">MRVLNITTTYFELDGITNVIMNYYRGMDKSDMIIDLVIPNDIGKALRMELESSGSRIFELRGRTKKPFAYMNELSQIIKENNYDIVHAHGNSCTLALEMVAARRGGAGVRIPHSHNTRNKHKLVHQMLRGVFDANYTNAFACGQKAGEWLFGNKPFEIINNGIDIKKYSYDMEIRRLYRNKYNLNGKKVIGHIGYFSEVKNHGYLIDIFHALYQLDHTYRLILIGDGERRALMEEKVRDLGLADAVIFTGKTLAVPQLLQAMDMMVMPSLFEGFPLTLVEAQTACLPCFASDAVARESAITDLVQFIPLEKTPAEWANIIKASPVINRAEHSQETIPRIIDSGYSIGDNARYLKELYQTFIMSHEKVGATE</sequence>
<dbReference type="PANTHER" id="PTHR45947">
    <property type="entry name" value="SULFOQUINOVOSYL TRANSFERASE SQD2"/>
    <property type="match status" value="1"/>
</dbReference>
<dbReference type="SUPFAM" id="SSF53756">
    <property type="entry name" value="UDP-Glycosyltransferase/glycogen phosphorylase"/>
    <property type="match status" value="1"/>
</dbReference>
<dbReference type="Pfam" id="PF13439">
    <property type="entry name" value="Glyco_transf_4"/>
    <property type="match status" value="1"/>
</dbReference>
<dbReference type="InterPro" id="IPR028098">
    <property type="entry name" value="Glyco_trans_4-like_N"/>
</dbReference>
<dbReference type="GO" id="GO:0016757">
    <property type="term" value="F:glycosyltransferase activity"/>
    <property type="evidence" value="ECO:0007669"/>
    <property type="project" value="InterPro"/>
</dbReference>
<dbReference type="PANTHER" id="PTHR45947:SF3">
    <property type="entry name" value="SULFOQUINOVOSYL TRANSFERASE SQD2"/>
    <property type="match status" value="1"/>
</dbReference>
<proteinExistence type="predicted"/>
<gene>
    <name evidence="3" type="ORF">AKG39_08850</name>
</gene>
<dbReference type="InterPro" id="IPR050194">
    <property type="entry name" value="Glycosyltransferase_grp1"/>
</dbReference>
<comment type="caution">
    <text evidence="3">The sequence shown here is derived from an EMBL/GenBank/DDBJ whole genome shotgun (WGS) entry which is preliminary data.</text>
</comment>
<organism evidence="3 4">
    <name type="scientific">Acetobacterium bakii</name>
    <dbReference type="NCBI Taxonomy" id="52689"/>
    <lineage>
        <taxon>Bacteria</taxon>
        <taxon>Bacillati</taxon>
        <taxon>Bacillota</taxon>
        <taxon>Clostridia</taxon>
        <taxon>Eubacteriales</taxon>
        <taxon>Eubacteriaceae</taxon>
        <taxon>Acetobacterium</taxon>
    </lineage>
</organism>
<evidence type="ECO:0000313" key="4">
    <source>
        <dbReference type="Proteomes" id="UP000036873"/>
    </source>
</evidence>
<feature type="domain" description="Glycosyltransferase subfamily 4-like N-terminal" evidence="2">
    <location>
        <begin position="14"/>
        <end position="166"/>
    </location>
</feature>
<dbReference type="Pfam" id="PF00534">
    <property type="entry name" value="Glycos_transf_1"/>
    <property type="match status" value="1"/>
</dbReference>
<evidence type="ECO:0000313" key="3">
    <source>
        <dbReference type="EMBL" id="KNZ42044.1"/>
    </source>
</evidence>
<dbReference type="Gene3D" id="3.40.50.2000">
    <property type="entry name" value="Glycogen Phosphorylase B"/>
    <property type="match status" value="2"/>
</dbReference>
<dbReference type="Proteomes" id="UP000036873">
    <property type="component" value="Unassembled WGS sequence"/>
</dbReference>
<dbReference type="STRING" id="52689.AKG39_08850"/>
<feature type="domain" description="Glycosyl transferase family 1" evidence="1">
    <location>
        <begin position="177"/>
        <end position="304"/>
    </location>
</feature>
<keyword evidence="4" id="KW-1185">Reference proteome</keyword>
<accession>A0A0L6U0K3</accession>
<protein>
    <recommendedName>
        <fullName evidence="5">Glycosyl transferase family 1</fullName>
    </recommendedName>
</protein>
<evidence type="ECO:0000259" key="2">
    <source>
        <dbReference type="Pfam" id="PF13439"/>
    </source>
</evidence>
<dbReference type="EMBL" id="LGYO01000021">
    <property type="protein sequence ID" value="KNZ42044.1"/>
    <property type="molecule type" value="Genomic_DNA"/>
</dbReference>
<dbReference type="InterPro" id="IPR001296">
    <property type="entry name" value="Glyco_trans_1"/>
</dbReference>
<reference evidence="4" key="1">
    <citation type="submission" date="2015-07" db="EMBL/GenBank/DDBJ databases">
        <title>Draft genome sequence of Acetobacterium bakii DSM 8293, a potential psychrophilic chemical producer through syngas fermentation.</title>
        <authorList>
            <person name="Song Y."/>
            <person name="Hwang S."/>
            <person name="Cho B.-K."/>
        </authorList>
    </citation>
    <scope>NUCLEOTIDE SEQUENCE [LARGE SCALE GENOMIC DNA]</scope>
    <source>
        <strain evidence="4">DSM 8239</strain>
    </source>
</reference>